<name>A0A507QY07_MONPU</name>
<dbReference type="PANTHER" id="PTHR37534:SF49">
    <property type="entry name" value="LYSINE BIOSYNTHESIS REGULATORY PROTEIN LYS14"/>
    <property type="match status" value="1"/>
</dbReference>
<evidence type="ECO:0000313" key="4">
    <source>
        <dbReference type="EMBL" id="TQB74779.1"/>
    </source>
</evidence>
<keyword evidence="5" id="KW-1185">Reference proteome</keyword>
<organism evidence="4 5">
    <name type="scientific">Monascus purpureus</name>
    <name type="common">Red mold</name>
    <name type="synonym">Monascus anka</name>
    <dbReference type="NCBI Taxonomy" id="5098"/>
    <lineage>
        <taxon>Eukaryota</taxon>
        <taxon>Fungi</taxon>
        <taxon>Dikarya</taxon>
        <taxon>Ascomycota</taxon>
        <taxon>Pezizomycotina</taxon>
        <taxon>Eurotiomycetes</taxon>
        <taxon>Eurotiomycetidae</taxon>
        <taxon>Eurotiales</taxon>
        <taxon>Aspergillaceae</taxon>
        <taxon>Monascus</taxon>
    </lineage>
</organism>
<reference evidence="4 5" key="1">
    <citation type="submission" date="2019-06" db="EMBL/GenBank/DDBJ databases">
        <title>Wine fermentation using esterase from Monascus purpureus.</title>
        <authorList>
            <person name="Geng C."/>
            <person name="Zhang Y."/>
        </authorList>
    </citation>
    <scope>NUCLEOTIDE SEQUENCE [LARGE SCALE GENOMIC DNA]</scope>
    <source>
        <strain evidence="4">HQ1</strain>
    </source>
</reference>
<sequence length="425" mass="47709">MSPTELVDDAVSLTLSCTKALGHPLSSYSEIEGYLLQYFIEGIGPNCSLSISYNPYISLITPLSFYHSTLRSALLAVAANQLRLLGDSRFQKEACLYKDNALRGLQQAIITDSLDYGAVATVLMLCFHDISDGCDPSWVAHLRGGLKLIEYVSARSRQCEPLRRFLTMYFVAHDIMSRTATESRYEDKISCSWLEADDLDEVKIDGVMGCSRNLMTLIDRISALASEKQEILKFRPLTPVEIESYTSASNEIEMSLRFLKQNLPLHSSDRNELKRIAETKRLTALLYLQERLGLAADSPDDDTNIPSDPLTPGSAEMETSSSENALLSTRQCKRHLVSLIIKLISTLPNTATLLWPLFVLGNTGLDSEEHRRFILDRLEHIQKTRNLGSVRRARLAVKRAFRMRDLDYPSGHLWGDHKSGFISLA</sequence>
<protein>
    <submittedName>
        <fullName evidence="4">Uncharacterized protein</fullName>
    </submittedName>
</protein>
<evidence type="ECO:0000256" key="1">
    <source>
        <dbReference type="ARBA" id="ARBA00004123"/>
    </source>
</evidence>
<dbReference type="STRING" id="5098.A0A507QY07"/>
<dbReference type="GO" id="GO:0005634">
    <property type="term" value="C:nucleus"/>
    <property type="evidence" value="ECO:0007669"/>
    <property type="project" value="UniProtKB-SubCell"/>
</dbReference>
<gene>
    <name evidence="4" type="ORF">MPDQ_004221</name>
</gene>
<accession>A0A507QY07</accession>
<dbReference type="GO" id="GO:0000976">
    <property type="term" value="F:transcription cis-regulatory region binding"/>
    <property type="evidence" value="ECO:0007669"/>
    <property type="project" value="TreeGrafter"/>
</dbReference>
<dbReference type="GO" id="GO:0003700">
    <property type="term" value="F:DNA-binding transcription factor activity"/>
    <property type="evidence" value="ECO:0007669"/>
    <property type="project" value="TreeGrafter"/>
</dbReference>
<dbReference type="AlphaFoldDB" id="A0A507QY07"/>
<dbReference type="InterPro" id="IPR021858">
    <property type="entry name" value="Fun_TF"/>
</dbReference>
<dbReference type="PANTHER" id="PTHR37534">
    <property type="entry name" value="TRANSCRIPTIONAL ACTIVATOR PROTEIN UGA3"/>
    <property type="match status" value="1"/>
</dbReference>
<evidence type="ECO:0000256" key="3">
    <source>
        <dbReference type="SAM" id="MobiDB-lite"/>
    </source>
</evidence>
<dbReference type="EMBL" id="VIFY01000027">
    <property type="protein sequence ID" value="TQB74779.1"/>
    <property type="molecule type" value="Genomic_DNA"/>
</dbReference>
<proteinExistence type="predicted"/>
<keyword evidence="2" id="KW-0539">Nucleus</keyword>
<feature type="region of interest" description="Disordered" evidence="3">
    <location>
        <begin position="297"/>
        <end position="322"/>
    </location>
</feature>
<evidence type="ECO:0000313" key="5">
    <source>
        <dbReference type="Proteomes" id="UP000319663"/>
    </source>
</evidence>
<dbReference type="Pfam" id="PF11951">
    <property type="entry name" value="Fungal_trans_2"/>
    <property type="match status" value="1"/>
</dbReference>
<dbReference type="GO" id="GO:0045944">
    <property type="term" value="P:positive regulation of transcription by RNA polymerase II"/>
    <property type="evidence" value="ECO:0007669"/>
    <property type="project" value="TreeGrafter"/>
</dbReference>
<evidence type="ECO:0000256" key="2">
    <source>
        <dbReference type="ARBA" id="ARBA00023242"/>
    </source>
</evidence>
<comment type="subcellular location">
    <subcellularLocation>
        <location evidence="1">Nucleus</location>
    </subcellularLocation>
</comment>
<comment type="caution">
    <text evidence="4">The sequence shown here is derived from an EMBL/GenBank/DDBJ whole genome shotgun (WGS) entry which is preliminary data.</text>
</comment>
<dbReference type="Proteomes" id="UP000319663">
    <property type="component" value="Unassembled WGS sequence"/>
</dbReference>